<dbReference type="RefSeq" id="WP_337094848.1">
    <property type="nucleotide sequence ID" value="NZ_JAPYKO010000015.1"/>
</dbReference>
<sequence length="94" mass="10271">METISRFPSHSRETDQAHFPASAADISAISMEEVPMSVLGTLLRFSRAIIHAHNNAKVRNLMDVPPPETRRDMSRHVSPDASEKGPGAIHSGGR</sequence>
<name>A0ABU8KFX0_9HYPH</name>
<dbReference type="EMBL" id="JAPYKO010000015">
    <property type="protein sequence ID" value="MEI9404593.1"/>
    <property type="molecule type" value="Genomic_DNA"/>
</dbReference>
<accession>A0ABU8KFX0</accession>
<comment type="caution">
    <text evidence="2">The sequence shown here is derived from an EMBL/GenBank/DDBJ whole genome shotgun (WGS) entry which is preliminary data.</text>
</comment>
<protein>
    <submittedName>
        <fullName evidence="2">Uncharacterized protein</fullName>
    </submittedName>
</protein>
<evidence type="ECO:0000256" key="1">
    <source>
        <dbReference type="SAM" id="MobiDB-lite"/>
    </source>
</evidence>
<feature type="region of interest" description="Disordered" evidence="1">
    <location>
        <begin position="60"/>
        <end position="94"/>
    </location>
</feature>
<evidence type="ECO:0000313" key="3">
    <source>
        <dbReference type="Proteomes" id="UP001366503"/>
    </source>
</evidence>
<organism evidence="2 3">
    <name type="scientific">Mesorhizobium argentiipisi</name>
    <dbReference type="NCBI Taxonomy" id="3015175"/>
    <lineage>
        <taxon>Bacteria</taxon>
        <taxon>Pseudomonadati</taxon>
        <taxon>Pseudomonadota</taxon>
        <taxon>Alphaproteobacteria</taxon>
        <taxon>Hyphomicrobiales</taxon>
        <taxon>Phyllobacteriaceae</taxon>
        <taxon>Mesorhizobium</taxon>
    </lineage>
</organism>
<evidence type="ECO:0000313" key="2">
    <source>
        <dbReference type="EMBL" id="MEI9404593.1"/>
    </source>
</evidence>
<feature type="compositionally biased region" description="Basic and acidic residues" evidence="1">
    <location>
        <begin position="68"/>
        <end position="83"/>
    </location>
</feature>
<gene>
    <name evidence="2" type="ORF">O7A05_20875</name>
</gene>
<keyword evidence="3" id="KW-1185">Reference proteome</keyword>
<dbReference type="Proteomes" id="UP001366503">
    <property type="component" value="Unassembled WGS sequence"/>
</dbReference>
<reference evidence="2 3" key="1">
    <citation type="submission" date="2022-12" db="EMBL/GenBank/DDBJ databases">
        <authorList>
            <person name="Muema E."/>
        </authorList>
    </citation>
    <scope>NUCLEOTIDE SEQUENCE [LARGE SCALE GENOMIC DNA]</scope>
    <source>
        <strain evidence="3">1330</strain>
    </source>
</reference>
<proteinExistence type="predicted"/>